<dbReference type="OrthoDB" id="10264738at2759"/>
<evidence type="ECO:0000256" key="1">
    <source>
        <dbReference type="SAM" id="MobiDB-lite"/>
    </source>
</evidence>
<dbReference type="SMART" id="SM00332">
    <property type="entry name" value="PP2Cc"/>
    <property type="match status" value="1"/>
</dbReference>
<dbReference type="CDD" id="cd00143">
    <property type="entry name" value="PP2Cc"/>
    <property type="match status" value="1"/>
</dbReference>
<organism evidence="4 5">
    <name type="scientific">Aphanomyces stellatus</name>
    <dbReference type="NCBI Taxonomy" id="120398"/>
    <lineage>
        <taxon>Eukaryota</taxon>
        <taxon>Sar</taxon>
        <taxon>Stramenopiles</taxon>
        <taxon>Oomycota</taxon>
        <taxon>Saprolegniomycetes</taxon>
        <taxon>Saprolegniales</taxon>
        <taxon>Verrucalvaceae</taxon>
        <taxon>Aphanomyces</taxon>
    </lineage>
</organism>
<feature type="region of interest" description="Disordered" evidence="1">
    <location>
        <begin position="29"/>
        <end position="51"/>
    </location>
</feature>
<gene>
    <name evidence="4" type="primary">Aste57867_243</name>
    <name evidence="3" type="ORF">As57867_000243</name>
    <name evidence="4" type="ORF">ASTE57867_243</name>
</gene>
<dbReference type="GO" id="GO:0004722">
    <property type="term" value="F:protein serine/threonine phosphatase activity"/>
    <property type="evidence" value="ECO:0007669"/>
    <property type="project" value="InterPro"/>
</dbReference>
<dbReference type="Proteomes" id="UP000332933">
    <property type="component" value="Unassembled WGS sequence"/>
</dbReference>
<dbReference type="InterPro" id="IPR015655">
    <property type="entry name" value="PP2C"/>
</dbReference>
<name>A0A485K695_9STRA</name>
<sequence>MDVSFMRSNLRLSVVAMNDPIKFAKRDAADASSEITGPRTKARPPFTMKDVDDSLEDNQTEDEYDIASLLPLHSAVVSWKSPSHANEDRAIEYRGPRFSLFAVIDGHGGDKASEYVKNHLVRVIDEETDLSETTLRHATLVLERRFCAIAARENEFSGACFVALVLLEDDSRTRFVINCGDCRISALERGGLRPTKREYKALSTDHKASCPLEKARIMRAGGNVIMDRVAGVLAPSRSIGDLDMKMPGMEGWVIADPEITEDTFCPDSLYVLATDGVWDVMNNRDVLCLAETSWLDNQVAHDGTIGCVSACEAIAQESVSRGSRDDITCIVIRTGDWD</sequence>
<proteinExistence type="predicted"/>
<protein>
    <submittedName>
        <fullName evidence="4">Aste57867_243 protein</fullName>
    </submittedName>
</protein>
<accession>A0A485K695</accession>
<reference evidence="3" key="2">
    <citation type="submission" date="2019-06" db="EMBL/GenBank/DDBJ databases">
        <title>Genomics analysis of Aphanomyces spp. identifies a new class of oomycete effector associated with host adaptation.</title>
        <authorList>
            <person name="Gaulin E."/>
        </authorList>
    </citation>
    <scope>NUCLEOTIDE SEQUENCE</scope>
    <source>
        <strain evidence="3">CBS 578.67</strain>
    </source>
</reference>
<dbReference type="EMBL" id="CAADRA010000010">
    <property type="protein sequence ID" value="VFT77469.1"/>
    <property type="molecule type" value="Genomic_DNA"/>
</dbReference>
<dbReference type="Gene3D" id="3.60.40.10">
    <property type="entry name" value="PPM-type phosphatase domain"/>
    <property type="match status" value="1"/>
</dbReference>
<dbReference type="Pfam" id="PF00481">
    <property type="entry name" value="PP2C"/>
    <property type="match status" value="1"/>
</dbReference>
<dbReference type="InterPro" id="IPR001932">
    <property type="entry name" value="PPM-type_phosphatase-like_dom"/>
</dbReference>
<evidence type="ECO:0000313" key="4">
    <source>
        <dbReference type="EMBL" id="VFT77469.1"/>
    </source>
</evidence>
<dbReference type="SMART" id="SM00331">
    <property type="entry name" value="PP2C_SIG"/>
    <property type="match status" value="1"/>
</dbReference>
<dbReference type="SUPFAM" id="SSF81606">
    <property type="entry name" value="PP2C-like"/>
    <property type="match status" value="1"/>
</dbReference>
<dbReference type="PROSITE" id="PS51746">
    <property type="entry name" value="PPM_2"/>
    <property type="match status" value="1"/>
</dbReference>
<dbReference type="AlphaFoldDB" id="A0A485K695"/>
<evidence type="ECO:0000259" key="2">
    <source>
        <dbReference type="PROSITE" id="PS51746"/>
    </source>
</evidence>
<feature type="domain" description="PPM-type phosphatase" evidence="2">
    <location>
        <begin position="71"/>
        <end position="334"/>
    </location>
</feature>
<dbReference type="PANTHER" id="PTHR47992">
    <property type="entry name" value="PROTEIN PHOSPHATASE"/>
    <property type="match status" value="1"/>
</dbReference>
<dbReference type="InterPro" id="IPR036457">
    <property type="entry name" value="PPM-type-like_dom_sf"/>
</dbReference>
<reference evidence="4 5" key="1">
    <citation type="submission" date="2019-03" db="EMBL/GenBank/DDBJ databases">
        <authorList>
            <person name="Gaulin E."/>
            <person name="Dumas B."/>
        </authorList>
    </citation>
    <scope>NUCLEOTIDE SEQUENCE [LARGE SCALE GENOMIC DNA]</scope>
    <source>
        <strain evidence="4">CBS 568.67</strain>
    </source>
</reference>
<evidence type="ECO:0000313" key="5">
    <source>
        <dbReference type="Proteomes" id="UP000332933"/>
    </source>
</evidence>
<keyword evidence="5" id="KW-1185">Reference proteome</keyword>
<evidence type="ECO:0000313" key="3">
    <source>
        <dbReference type="EMBL" id="KAF0720524.1"/>
    </source>
</evidence>
<dbReference type="EMBL" id="VJMH01000010">
    <property type="protein sequence ID" value="KAF0720524.1"/>
    <property type="molecule type" value="Genomic_DNA"/>
</dbReference>